<organism evidence="1 2">
    <name type="scientific">Stichopus japonicus</name>
    <name type="common">Sea cucumber</name>
    <dbReference type="NCBI Taxonomy" id="307972"/>
    <lineage>
        <taxon>Eukaryota</taxon>
        <taxon>Metazoa</taxon>
        <taxon>Echinodermata</taxon>
        <taxon>Eleutherozoa</taxon>
        <taxon>Echinozoa</taxon>
        <taxon>Holothuroidea</taxon>
        <taxon>Aspidochirotacea</taxon>
        <taxon>Aspidochirotida</taxon>
        <taxon>Stichopodidae</taxon>
        <taxon>Apostichopus</taxon>
    </lineage>
</organism>
<feature type="non-terminal residue" evidence="1">
    <location>
        <position position="1"/>
    </location>
</feature>
<comment type="caution">
    <text evidence="1">The sequence shown here is derived from an EMBL/GenBank/DDBJ whole genome shotgun (WGS) entry which is preliminary data.</text>
</comment>
<reference evidence="1 2" key="1">
    <citation type="journal article" date="2017" name="PLoS Biol.">
        <title>The sea cucumber genome provides insights into morphological evolution and visceral regeneration.</title>
        <authorList>
            <person name="Zhang X."/>
            <person name="Sun L."/>
            <person name="Yuan J."/>
            <person name="Sun Y."/>
            <person name="Gao Y."/>
            <person name="Zhang L."/>
            <person name="Li S."/>
            <person name="Dai H."/>
            <person name="Hamel J.F."/>
            <person name="Liu C."/>
            <person name="Yu Y."/>
            <person name="Liu S."/>
            <person name="Lin W."/>
            <person name="Guo K."/>
            <person name="Jin S."/>
            <person name="Xu P."/>
            <person name="Storey K.B."/>
            <person name="Huan P."/>
            <person name="Zhang T."/>
            <person name="Zhou Y."/>
            <person name="Zhang J."/>
            <person name="Lin C."/>
            <person name="Li X."/>
            <person name="Xing L."/>
            <person name="Huo D."/>
            <person name="Sun M."/>
            <person name="Wang L."/>
            <person name="Mercier A."/>
            <person name="Li F."/>
            <person name="Yang H."/>
            <person name="Xiang J."/>
        </authorList>
    </citation>
    <scope>NUCLEOTIDE SEQUENCE [LARGE SCALE GENOMIC DNA]</scope>
    <source>
        <strain evidence="1">Shaxun</strain>
        <tissue evidence="1">Muscle</tissue>
    </source>
</reference>
<dbReference type="OrthoDB" id="5953030at2759"/>
<gene>
    <name evidence="1" type="ORF">BSL78_27990</name>
</gene>
<dbReference type="GO" id="GO:0003964">
    <property type="term" value="F:RNA-directed DNA polymerase activity"/>
    <property type="evidence" value="ECO:0007669"/>
    <property type="project" value="UniProtKB-KW"/>
</dbReference>
<protein>
    <submittedName>
        <fullName evidence="1">Putative RNA-directed DNA polymerase from mobile element jockey-like</fullName>
    </submittedName>
</protein>
<dbReference type="EMBL" id="MRZV01001964">
    <property type="protein sequence ID" value="PIK35183.1"/>
    <property type="molecule type" value="Genomic_DNA"/>
</dbReference>
<keyword evidence="1" id="KW-0548">Nucleotidyltransferase</keyword>
<keyword evidence="1" id="KW-0695">RNA-directed DNA polymerase</keyword>
<keyword evidence="2" id="KW-1185">Reference proteome</keyword>
<dbReference type="Proteomes" id="UP000230750">
    <property type="component" value="Unassembled WGS sequence"/>
</dbReference>
<name>A0A2G8JHG0_STIJA</name>
<evidence type="ECO:0000313" key="1">
    <source>
        <dbReference type="EMBL" id="PIK35183.1"/>
    </source>
</evidence>
<accession>A0A2G8JHG0</accession>
<dbReference type="STRING" id="307972.A0A2G8JHG0"/>
<sequence>DFYEFSFQIRDIQPGDAGTYHVSLLGTDYYDGTVGPILIQHTYRIFGYRIQRLQRLQNSAARLVVDCYDFNTPSLNILHSLHWLPVEFRIKFKVLLLVYKCIHGMAPAYLSDDLSFQVNTRYTLRSSNTLTVPRTKLKTYGDRAFPSAGPKLWNGLPISVRSSPTLSQFKSCLKTIFSSRVLLGLYSAIEYFVDFSAL</sequence>
<proteinExistence type="predicted"/>
<keyword evidence="1" id="KW-0808">Transferase</keyword>
<dbReference type="AlphaFoldDB" id="A0A2G8JHG0"/>
<evidence type="ECO:0000313" key="2">
    <source>
        <dbReference type="Proteomes" id="UP000230750"/>
    </source>
</evidence>